<sequence length="100" mass="11468">MVRVSAHNGGTMCVICFWVTTRVRDYMNLRGIPTLGRVINSAKQQTCELLLENHLYIYTNDLLHKPQKAGHQAQDNNGESLERQHCHILKTSQLKLIIKL</sequence>
<evidence type="ECO:0000313" key="1">
    <source>
        <dbReference type="EMBL" id="KAK1361815.1"/>
    </source>
</evidence>
<dbReference type="EMBL" id="JAUIZM010000010">
    <property type="protein sequence ID" value="KAK1361815.1"/>
    <property type="molecule type" value="Genomic_DNA"/>
</dbReference>
<keyword evidence="2" id="KW-1185">Reference proteome</keyword>
<gene>
    <name evidence="1" type="ORF">POM88_046289</name>
</gene>
<reference evidence="1" key="2">
    <citation type="submission" date="2023-05" db="EMBL/GenBank/DDBJ databases">
        <authorList>
            <person name="Schelkunov M.I."/>
        </authorList>
    </citation>
    <scope>NUCLEOTIDE SEQUENCE</scope>
    <source>
        <strain evidence="1">Hsosn_3</strain>
        <tissue evidence="1">Leaf</tissue>
    </source>
</reference>
<evidence type="ECO:0000313" key="2">
    <source>
        <dbReference type="Proteomes" id="UP001237642"/>
    </source>
</evidence>
<accession>A0AAD8M4J5</accession>
<dbReference type="Proteomes" id="UP001237642">
    <property type="component" value="Unassembled WGS sequence"/>
</dbReference>
<organism evidence="1 2">
    <name type="scientific">Heracleum sosnowskyi</name>
    <dbReference type="NCBI Taxonomy" id="360622"/>
    <lineage>
        <taxon>Eukaryota</taxon>
        <taxon>Viridiplantae</taxon>
        <taxon>Streptophyta</taxon>
        <taxon>Embryophyta</taxon>
        <taxon>Tracheophyta</taxon>
        <taxon>Spermatophyta</taxon>
        <taxon>Magnoliopsida</taxon>
        <taxon>eudicotyledons</taxon>
        <taxon>Gunneridae</taxon>
        <taxon>Pentapetalae</taxon>
        <taxon>asterids</taxon>
        <taxon>campanulids</taxon>
        <taxon>Apiales</taxon>
        <taxon>Apiaceae</taxon>
        <taxon>Apioideae</taxon>
        <taxon>apioid superclade</taxon>
        <taxon>Tordylieae</taxon>
        <taxon>Tordyliinae</taxon>
        <taxon>Heracleum</taxon>
    </lineage>
</organism>
<name>A0AAD8M4J5_9APIA</name>
<reference evidence="1" key="1">
    <citation type="submission" date="2023-02" db="EMBL/GenBank/DDBJ databases">
        <title>Genome of toxic invasive species Heracleum sosnowskyi carries increased number of genes despite the absence of recent whole-genome duplications.</title>
        <authorList>
            <person name="Schelkunov M."/>
            <person name="Shtratnikova V."/>
            <person name="Makarenko M."/>
            <person name="Klepikova A."/>
            <person name="Omelchenko D."/>
            <person name="Novikova G."/>
            <person name="Obukhova E."/>
            <person name="Bogdanov V."/>
            <person name="Penin A."/>
            <person name="Logacheva M."/>
        </authorList>
    </citation>
    <scope>NUCLEOTIDE SEQUENCE</scope>
    <source>
        <strain evidence="1">Hsosn_3</strain>
        <tissue evidence="1">Leaf</tissue>
    </source>
</reference>
<protein>
    <submittedName>
        <fullName evidence="1">Uncharacterized protein</fullName>
    </submittedName>
</protein>
<proteinExistence type="predicted"/>
<dbReference type="AlphaFoldDB" id="A0AAD8M4J5"/>
<comment type="caution">
    <text evidence="1">The sequence shown here is derived from an EMBL/GenBank/DDBJ whole genome shotgun (WGS) entry which is preliminary data.</text>
</comment>